<accession>A0AB72U7R7</accession>
<evidence type="ECO:0008006" key="3">
    <source>
        <dbReference type="Google" id="ProtNLM"/>
    </source>
</evidence>
<dbReference type="Proteomes" id="UP000007127">
    <property type="component" value="Chromosome"/>
</dbReference>
<dbReference type="RefSeq" id="WP_007091863.1">
    <property type="nucleotide sequence ID" value="NZ_CP004388.1"/>
</dbReference>
<sequence length="95" mass="10797">MFTILLTFSENRSKASQFMEGHKRWISQGFDEGVFLVVGNLQPSRGGGILAHNTTMEELTERLNADPFVIEKIVEAEIIEITPARMDERLEFLKA</sequence>
<dbReference type="Gene3D" id="3.30.70.1060">
    <property type="entry name" value="Dimeric alpha+beta barrel"/>
    <property type="match status" value="1"/>
</dbReference>
<dbReference type="SUPFAM" id="SSF54909">
    <property type="entry name" value="Dimeric alpha+beta barrel"/>
    <property type="match status" value="1"/>
</dbReference>
<organism evidence="1 2">
    <name type="scientific">Thalassospira xiamenensis M-5 = DSM 17429</name>
    <dbReference type="NCBI Taxonomy" id="1123366"/>
    <lineage>
        <taxon>Bacteria</taxon>
        <taxon>Pseudomonadati</taxon>
        <taxon>Pseudomonadota</taxon>
        <taxon>Alphaproteobacteria</taxon>
        <taxon>Rhodospirillales</taxon>
        <taxon>Thalassospiraceae</taxon>
        <taxon>Thalassospira</taxon>
    </lineage>
</organism>
<reference evidence="1 2" key="1">
    <citation type="journal article" date="2012" name="J. Bacteriol.">
        <title>Genome sequence of Thalassospira xiamenensis type strain M-5.</title>
        <authorList>
            <person name="Lai Q."/>
            <person name="Shao Z."/>
        </authorList>
    </citation>
    <scope>NUCLEOTIDE SEQUENCE [LARGE SCALE GENOMIC DNA]</scope>
    <source>
        <strain evidence="1 2">M-5</strain>
    </source>
</reference>
<protein>
    <recommendedName>
        <fullName evidence="3">YCII-related domain-containing protein</fullName>
    </recommendedName>
</protein>
<name>A0AB72U7R7_9PROT</name>
<proteinExistence type="predicted"/>
<dbReference type="EMBL" id="CP004388">
    <property type="protein sequence ID" value="AJD50262.1"/>
    <property type="molecule type" value="Genomic_DNA"/>
</dbReference>
<dbReference type="PANTHER" id="PTHR37828">
    <property type="entry name" value="GSR2449 PROTEIN"/>
    <property type="match status" value="1"/>
</dbReference>
<dbReference type="KEGG" id="txi:TH3_00680"/>
<evidence type="ECO:0000313" key="1">
    <source>
        <dbReference type="EMBL" id="AJD50262.1"/>
    </source>
</evidence>
<dbReference type="InterPro" id="IPR011008">
    <property type="entry name" value="Dimeric_a/b-barrel"/>
</dbReference>
<gene>
    <name evidence="1" type="ORF">TH3_00680</name>
</gene>
<dbReference type="AlphaFoldDB" id="A0AB72U7R7"/>
<dbReference type="GeneID" id="31925841"/>
<dbReference type="PANTHER" id="PTHR37828:SF1">
    <property type="entry name" value="YCII-RELATED DOMAIN-CONTAINING PROTEIN"/>
    <property type="match status" value="1"/>
</dbReference>
<evidence type="ECO:0000313" key="2">
    <source>
        <dbReference type="Proteomes" id="UP000007127"/>
    </source>
</evidence>